<dbReference type="Proteomes" id="UP000007490">
    <property type="component" value="Chromosome"/>
</dbReference>
<dbReference type="STRING" id="877455.Metbo_0634"/>
<dbReference type="eggNOG" id="arCOG00098">
    <property type="taxonomic scope" value="Archaea"/>
</dbReference>
<dbReference type="GeneID" id="10277079"/>
<dbReference type="AlphaFoldDB" id="F0TAD3"/>
<dbReference type="HOGENOM" id="CLU_867712_0_0_2"/>
<dbReference type="InterPro" id="IPR036485">
    <property type="entry name" value="Glu_synth_asu_C_sf"/>
</dbReference>
<evidence type="ECO:0000313" key="2">
    <source>
        <dbReference type="Proteomes" id="UP000007490"/>
    </source>
</evidence>
<dbReference type="RefSeq" id="WP_013644236.1">
    <property type="nucleotide sequence ID" value="NC_015216.1"/>
</dbReference>
<proteinExistence type="predicted"/>
<gene>
    <name evidence="1" type="ordered locus">Metbo_0634</name>
</gene>
<sequence>MFEIFKKKSEPSEDILEIDLEEPVDCICDFTFNFHWQHKGEKLDPSWKVPNNEVSFGDLVEHLKQGNNIKIHGDVGHRLCSSMGTDLVYFGGNGSDLNVGDVYVDGNVDSRMGISMTRGRIYIKGTIKEPVGNVVQVKSDVKGYKKFRSITDIMSNGLENDSPLGFQVNGNQMIIDDGMVKDTVGARLDVDGKITINGNVDLSTGILMRKGSVRVNGDAGKNTGALLNGGTVIINGTTDDFTGIDMMHGNIAVNGNAGKFMAANKKDGNIFAHSGNPIPPTTEKSVTNSDQQFLIGLGFNPRKFKKFN</sequence>
<dbReference type="PANTHER" id="PTHR39673:SF8">
    <property type="entry name" value="GLUTAMATE SYNTHASE ALPHA SUBUNIT C-TERMINAL DOMAIN-CONTAINING PROTEIN"/>
    <property type="match status" value="1"/>
</dbReference>
<organism evidence="1 2">
    <name type="scientific">Methanobacterium lacus (strain AL-21)</name>
    <dbReference type="NCBI Taxonomy" id="877455"/>
    <lineage>
        <taxon>Archaea</taxon>
        <taxon>Methanobacteriati</taxon>
        <taxon>Methanobacteriota</taxon>
        <taxon>Methanomada group</taxon>
        <taxon>Methanobacteria</taxon>
        <taxon>Methanobacteriales</taxon>
        <taxon>Methanobacteriaceae</taxon>
        <taxon>Methanobacterium</taxon>
    </lineage>
</organism>
<evidence type="ECO:0000313" key="1">
    <source>
        <dbReference type="EMBL" id="ADZ08885.1"/>
    </source>
</evidence>
<dbReference type="SUPFAM" id="SSF69336">
    <property type="entry name" value="Alpha subunit of glutamate synthase, C-terminal domain"/>
    <property type="match status" value="2"/>
</dbReference>
<dbReference type="GO" id="GO:0016491">
    <property type="term" value="F:oxidoreductase activity"/>
    <property type="evidence" value="ECO:0007669"/>
    <property type="project" value="InterPro"/>
</dbReference>
<dbReference type="PANTHER" id="PTHR39673">
    <property type="entry name" value="TUNGSTEN FORMYLMETHANOFURAN DEHYDROGENASE, SUBUNIT C (FWDC)"/>
    <property type="match status" value="1"/>
</dbReference>
<name>F0TAD3_METLA</name>
<protein>
    <submittedName>
        <fullName evidence="1">Glutamate synthase alpha subunit domain protein</fullName>
    </submittedName>
</protein>
<reference evidence="1 2" key="2">
    <citation type="journal article" date="2014" name="Int. J. Syst. Evol. Microbiol.">
        <title>Methanobacterium paludis sp. nov. and a novel strain of Methanobacterium lacus isolated from northern peatlands.</title>
        <authorList>
            <person name="Cadillo-Quiroz H."/>
            <person name="Brauer S.L."/>
            <person name="Goodson N."/>
            <person name="Yavitt J.B."/>
            <person name="Zinder S.H."/>
        </authorList>
    </citation>
    <scope>NUCLEOTIDE SEQUENCE [LARGE SCALE GENOMIC DNA]</scope>
    <source>
        <strain evidence="1 2">AL-21</strain>
    </source>
</reference>
<dbReference type="OrthoDB" id="146853at2157"/>
<accession>F0TAD3</accession>
<dbReference type="EMBL" id="CP002551">
    <property type="protein sequence ID" value="ADZ08885.1"/>
    <property type="molecule type" value="Genomic_DNA"/>
</dbReference>
<dbReference type="KEGG" id="mel:Metbo_0634"/>
<keyword evidence="2" id="KW-1185">Reference proteome</keyword>
<dbReference type="Gene3D" id="2.160.20.60">
    <property type="entry name" value="Glutamate synthase, alpha subunit, C-terminal domain"/>
    <property type="match status" value="1"/>
</dbReference>
<reference evidence="2" key="1">
    <citation type="submission" date="2011-02" db="EMBL/GenBank/DDBJ databases">
        <title>Complete sequence of Methanobacterium sp. AL-21.</title>
        <authorList>
            <consortium name="US DOE Joint Genome Institute"/>
            <person name="Lucas S."/>
            <person name="Copeland A."/>
            <person name="Lapidus A."/>
            <person name="Cheng J.-F."/>
            <person name="Goodwin L."/>
            <person name="Pitluck S."/>
            <person name="Chertkov O."/>
            <person name="Detter J.C."/>
            <person name="Han C."/>
            <person name="Tapia R."/>
            <person name="Land M."/>
            <person name="Hauser L."/>
            <person name="Kyrpides N."/>
            <person name="Ivanova N."/>
            <person name="Mikhailova N."/>
            <person name="Pagani I."/>
            <person name="Cadillo-Quiroz H."/>
            <person name="Imachi H."/>
            <person name="Zinder S."/>
            <person name="Liu W."/>
            <person name="Woyke T."/>
        </authorList>
    </citation>
    <scope>NUCLEOTIDE SEQUENCE [LARGE SCALE GENOMIC DNA]</scope>
    <source>
        <strain evidence="2">AL-21</strain>
    </source>
</reference>